<feature type="domain" description="Peptidase S33 tripeptidyl aminopeptidase-like C-terminal" evidence="2">
    <location>
        <begin position="245"/>
        <end position="303"/>
    </location>
</feature>
<dbReference type="InterPro" id="IPR050266">
    <property type="entry name" value="AB_hydrolase_sf"/>
</dbReference>
<dbReference type="AlphaFoldDB" id="A0A3A8J7X4"/>
<dbReference type="InterPro" id="IPR013595">
    <property type="entry name" value="Pept_S33_TAP-like_C"/>
</dbReference>
<name>A0A3A8J7X4_9BACT</name>
<dbReference type="OrthoDB" id="63519at2"/>
<evidence type="ECO:0000259" key="1">
    <source>
        <dbReference type="Pfam" id="PF00561"/>
    </source>
</evidence>
<dbReference type="Pfam" id="PF08386">
    <property type="entry name" value="Abhydrolase_4"/>
    <property type="match status" value="1"/>
</dbReference>
<dbReference type="Gene3D" id="3.40.50.1820">
    <property type="entry name" value="alpha/beta hydrolase"/>
    <property type="match status" value="1"/>
</dbReference>
<proteinExistence type="predicted"/>
<dbReference type="EMBL" id="RAVZ01000039">
    <property type="protein sequence ID" value="RKG91802.1"/>
    <property type="molecule type" value="Genomic_DNA"/>
</dbReference>
<gene>
    <name evidence="3" type="ORF">D7V88_08605</name>
</gene>
<dbReference type="PANTHER" id="PTHR43798">
    <property type="entry name" value="MONOACYLGLYCEROL LIPASE"/>
    <property type="match status" value="1"/>
</dbReference>
<dbReference type="Proteomes" id="UP000268094">
    <property type="component" value="Unassembled WGS sequence"/>
</dbReference>
<keyword evidence="4" id="KW-1185">Reference proteome</keyword>
<comment type="caution">
    <text evidence="3">The sequence shown here is derived from an EMBL/GenBank/DDBJ whole genome shotgun (WGS) entry which is preliminary data.</text>
</comment>
<reference evidence="4" key="1">
    <citation type="submission" date="2018-09" db="EMBL/GenBank/DDBJ databases">
        <authorList>
            <person name="Livingstone P.G."/>
            <person name="Whitworth D.E."/>
        </authorList>
    </citation>
    <scope>NUCLEOTIDE SEQUENCE [LARGE SCALE GENOMIC DNA]</scope>
    <source>
        <strain evidence="4">CA054A</strain>
    </source>
</reference>
<dbReference type="GO" id="GO:0016787">
    <property type="term" value="F:hydrolase activity"/>
    <property type="evidence" value="ECO:0007669"/>
    <property type="project" value="UniProtKB-KW"/>
</dbReference>
<evidence type="ECO:0000259" key="2">
    <source>
        <dbReference type="Pfam" id="PF08386"/>
    </source>
</evidence>
<feature type="domain" description="AB hydrolase-1" evidence="1">
    <location>
        <begin position="40"/>
        <end position="158"/>
    </location>
</feature>
<evidence type="ECO:0000313" key="3">
    <source>
        <dbReference type="EMBL" id="RKG91802.1"/>
    </source>
</evidence>
<dbReference type="RefSeq" id="WP_120540125.1">
    <property type="nucleotide sequence ID" value="NZ_RAVZ01000039.1"/>
</dbReference>
<dbReference type="InterPro" id="IPR000073">
    <property type="entry name" value="AB_hydrolase_1"/>
</dbReference>
<keyword evidence="3" id="KW-0378">Hydrolase</keyword>
<sequence>MPYRRSTHFVSAPDGTRVAVHNHSAGLPEAARDRALADRPPVLLTNGIGTSENFWRHIVGNLEQDHRVVHWDYRGHGGSEESRDGDYRVKVHVDDLERVTEETMARGNGRPPHHIAFSMGVRILLELYRRRPELVPSMTLIAGTPGLPGAADPRWGSRMALSAVSQLLAAGTPFVPVVAPAVKALIGSRFADPLGRAVGALRARAPREDIAEFLDALYRMSPQAYWRTLRGLTEGHAWDVVPSVRVPVLIIAARDDVLVPLGEVQRLHRALPQAEWLQVDDAGHAGLLEAGTEISEAVRCFLLVHGLEAPAPAQTPVIPG</sequence>
<dbReference type="InterPro" id="IPR029058">
    <property type="entry name" value="AB_hydrolase_fold"/>
</dbReference>
<dbReference type="GO" id="GO:0016020">
    <property type="term" value="C:membrane"/>
    <property type="evidence" value="ECO:0007669"/>
    <property type="project" value="TreeGrafter"/>
</dbReference>
<organism evidence="3 4">
    <name type="scientific">Corallococcus terminator</name>
    <dbReference type="NCBI Taxonomy" id="2316733"/>
    <lineage>
        <taxon>Bacteria</taxon>
        <taxon>Pseudomonadati</taxon>
        <taxon>Myxococcota</taxon>
        <taxon>Myxococcia</taxon>
        <taxon>Myxococcales</taxon>
        <taxon>Cystobacterineae</taxon>
        <taxon>Myxococcaceae</taxon>
        <taxon>Corallococcus</taxon>
    </lineage>
</organism>
<dbReference type="PANTHER" id="PTHR43798:SF33">
    <property type="entry name" value="HYDROLASE, PUTATIVE (AFU_ORTHOLOGUE AFUA_2G14860)-RELATED"/>
    <property type="match status" value="1"/>
</dbReference>
<dbReference type="SUPFAM" id="SSF53474">
    <property type="entry name" value="alpha/beta-Hydrolases"/>
    <property type="match status" value="1"/>
</dbReference>
<evidence type="ECO:0000313" key="4">
    <source>
        <dbReference type="Proteomes" id="UP000268094"/>
    </source>
</evidence>
<dbReference type="Pfam" id="PF00561">
    <property type="entry name" value="Abhydrolase_1"/>
    <property type="match status" value="1"/>
</dbReference>
<protein>
    <submittedName>
        <fullName evidence="3">Alpha/beta hydrolase</fullName>
    </submittedName>
</protein>
<accession>A0A3A8J7X4</accession>